<dbReference type="Pfam" id="PF03060">
    <property type="entry name" value="NMO"/>
    <property type="match status" value="1"/>
</dbReference>
<name>A0A1I6KLI7_9SPHN</name>
<dbReference type="EMBL" id="FOZG01000001">
    <property type="protein sequence ID" value="SFR92115.1"/>
    <property type="molecule type" value="Genomic_DNA"/>
</dbReference>
<dbReference type="OrthoDB" id="9778912at2"/>
<dbReference type="RefSeq" id="WP_093313480.1">
    <property type="nucleotide sequence ID" value="NZ_FOZG01000001.1"/>
</dbReference>
<organism evidence="4 5">
    <name type="scientific">Sphingomonas jatrophae</name>
    <dbReference type="NCBI Taxonomy" id="1166337"/>
    <lineage>
        <taxon>Bacteria</taxon>
        <taxon>Pseudomonadati</taxon>
        <taxon>Pseudomonadota</taxon>
        <taxon>Alphaproteobacteria</taxon>
        <taxon>Sphingomonadales</taxon>
        <taxon>Sphingomonadaceae</taxon>
        <taxon>Sphingomonas</taxon>
    </lineage>
</organism>
<dbReference type="InterPro" id="IPR004136">
    <property type="entry name" value="NMO"/>
</dbReference>
<evidence type="ECO:0000313" key="4">
    <source>
        <dbReference type="EMBL" id="SFR92115.1"/>
    </source>
</evidence>
<dbReference type="SUPFAM" id="SSF51412">
    <property type="entry name" value="Inosine monophosphate dehydrogenase (IMPDH)"/>
    <property type="match status" value="1"/>
</dbReference>
<proteinExistence type="predicted"/>
<evidence type="ECO:0000256" key="2">
    <source>
        <dbReference type="ARBA" id="ARBA00022643"/>
    </source>
</evidence>
<dbReference type="CDD" id="cd04730">
    <property type="entry name" value="NPD_like"/>
    <property type="match status" value="1"/>
</dbReference>
<evidence type="ECO:0000313" key="5">
    <source>
        <dbReference type="Proteomes" id="UP000198824"/>
    </source>
</evidence>
<protein>
    <submittedName>
        <fullName evidence="4">NAD(P)H-dependent flavin oxidoreductase YrpB, nitropropane dioxygenase family</fullName>
    </submittedName>
</protein>
<dbReference type="GO" id="GO:0018580">
    <property type="term" value="F:nitronate monooxygenase activity"/>
    <property type="evidence" value="ECO:0007669"/>
    <property type="project" value="InterPro"/>
</dbReference>
<keyword evidence="5" id="KW-1185">Reference proteome</keyword>
<keyword evidence="1" id="KW-0285">Flavoprotein</keyword>
<dbReference type="STRING" id="1166337.SAMN05192580_1871"/>
<dbReference type="Gene3D" id="3.20.20.70">
    <property type="entry name" value="Aldolase class I"/>
    <property type="match status" value="1"/>
</dbReference>
<keyword evidence="2" id="KW-0288">FMN</keyword>
<reference evidence="4 5" key="1">
    <citation type="submission" date="2016-10" db="EMBL/GenBank/DDBJ databases">
        <authorList>
            <person name="de Groot N.N."/>
        </authorList>
    </citation>
    <scope>NUCLEOTIDE SEQUENCE [LARGE SCALE GENOMIC DNA]</scope>
    <source>
        <strain evidence="4 5">S5-249</strain>
    </source>
</reference>
<sequence>MGDPLHTVMVERLGCRWPIIQTAMGWVAEPSLVIGSSNAGAFGFLGAAVMTPDEARTKLLEVRRGTDRPFGVNFHSFQPGADKIVDLIVENKDQVRAVSFGRGPDAKMIGRFRDAGILCVPTVGAVKHAQKMVQLGVDMVNVQGGEGGGHTGSVPTTVLLPQVLDAVKVPVIASGGMADGRGLAAALAYGAVGIAMGTRFLLTKESPVPDAAKAEYLKASTDGIVVTTKLDGIPQRMVRSKAMDRIEKSGPFGMWLRAFESGSQMKKQTGASWLDMLKSARGMTSHGAMPLKQAIMAANMPMMIQKAVVHGDVEHGVMATGVVGGRIDDIPTCQVLVDRIVAEAHERLAALAALGSAAPVHAA</sequence>
<keyword evidence="3" id="KW-0560">Oxidoreductase</keyword>
<keyword evidence="4" id="KW-0223">Dioxygenase</keyword>
<dbReference type="GO" id="GO:0051213">
    <property type="term" value="F:dioxygenase activity"/>
    <property type="evidence" value="ECO:0007669"/>
    <property type="project" value="UniProtKB-KW"/>
</dbReference>
<gene>
    <name evidence="4" type="ORF">SAMN05192580_1871</name>
</gene>
<dbReference type="PANTHER" id="PTHR32332">
    <property type="entry name" value="2-NITROPROPANE DIOXYGENASE"/>
    <property type="match status" value="1"/>
</dbReference>
<evidence type="ECO:0000256" key="1">
    <source>
        <dbReference type="ARBA" id="ARBA00022630"/>
    </source>
</evidence>
<dbReference type="PANTHER" id="PTHR32332:SF20">
    <property type="entry name" value="2-NITROPROPANE DIOXYGENASE-LIKE PROTEIN"/>
    <property type="match status" value="1"/>
</dbReference>
<accession>A0A1I6KLI7</accession>
<dbReference type="AlphaFoldDB" id="A0A1I6KLI7"/>
<evidence type="ECO:0000256" key="3">
    <source>
        <dbReference type="ARBA" id="ARBA00023002"/>
    </source>
</evidence>
<dbReference type="Proteomes" id="UP000198824">
    <property type="component" value="Unassembled WGS sequence"/>
</dbReference>
<dbReference type="InterPro" id="IPR013785">
    <property type="entry name" value="Aldolase_TIM"/>
</dbReference>